<dbReference type="AlphaFoldDB" id="A0A930E240"/>
<sequence length="78" mass="8254">MTGGIIRDNRAYFGGGICLSSNTTLNMSGGEIRENKAISPINFNGNPFVSGGGICAYRSSTINLSGDAQIADNYCHEY</sequence>
<name>A0A930E240_9FIRM</name>
<comment type="caution">
    <text evidence="1">The sequence shown here is derived from an EMBL/GenBank/DDBJ whole genome shotgun (WGS) entry which is preliminary data.</text>
</comment>
<dbReference type="Proteomes" id="UP000780721">
    <property type="component" value="Unassembled WGS sequence"/>
</dbReference>
<organism evidence="1 2">
    <name type="scientific">Oribacterium sinus</name>
    <dbReference type="NCBI Taxonomy" id="237576"/>
    <lineage>
        <taxon>Bacteria</taxon>
        <taxon>Bacillati</taxon>
        <taxon>Bacillota</taxon>
        <taxon>Clostridia</taxon>
        <taxon>Lachnospirales</taxon>
        <taxon>Lachnospiraceae</taxon>
        <taxon>Oribacterium</taxon>
    </lineage>
</organism>
<evidence type="ECO:0000313" key="2">
    <source>
        <dbReference type="Proteomes" id="UP000780721"/>
    </source>
</evidence>
<accession>A0A930E240</accession>
<feature type="non-terminal residue" evidence="1">
    <location>
        <position position="78"/>
    </location>
</feature>
<proteinExistence type="predicted"/>
<dbReference type="EMBL" id="JABZRB010000349">
    <property type="protein sequence ID" value="MBF1306004.1"/>
    <property type="molecule type" value="Genomic_DNA"/>
</dbReference>
<gene>
    <name evidence="1" type="ORF">HXM91_09215</name>
</gene>
<evidence type="ECO:0000313" key="1">
    <source>
        <dbReference type="EMBL" id="MBF1306004.1"/>
    </source>
</evidence>
<protein>
    <submittedName>
        <fullName evidence="1">Uncharacterized protein</fullName>
    </submittedName>
</protein>
<reference evidence="1" key="1">
    <citation type="submission" date="2020-04" db="EMBL/GenBank/DDBJ databases">
        <title>Deep metagenomics examines the oral microbiome during advanced dental caries in children, revealing novel taxa and co-occurrences with host molecules.</title>
        <authorList>
            <person name="Baker J.L."/>
            <person name="Morton J.T."/>
            <person name="Dinis M."/>
            <person name="Alvarez R."/>
            <person name="Tran N.C."/>
            <person name="Knight R."/>
            <person name="Edlund A."/>
        </authorList>
    </citation>
    <scope>NUCLEOTIDE SEQUENCE</scope>
    <source>
        <strain evidence="1">JCVI_48_bin.5</strain>
    </source>
</reference>